<evidence type="ECO:0000256" key="2">
    <source>
        <dbReference type="ARBA" id="ARBA00022679"/>
    </source>
</evidence>
<feature type="active site" description="Nucleophile" evidence="5">
    <location>
        <position position="339"/>
    </location>
</feature>
<evidence type="ECO:0000313" key="8">
    <source>
        <dbReference type="Proteomes" id="UP000318590"/>
    </source>
</evidence>
<dbReference type="EMBL" id="VFSV01000035">
    <property type="protein sequence ID" value="TRD15707.1"/>
    <property type="molecule type" value="Genomic_DNA"/>
</dbReference>
<protein>
    <submittedName>
        <fullName evidence="7">RsmB/NOP family class I SAM-dependent RNA methyltransferase</fullName>
    </submittedName>
</protein>
<dbReference type="SUPFAM" id="SSF53335">
    <property type="entry name" value="S-adenosyl-L-methionine-dependent methyltransferases"/>
    <property type="match status" value="1"/>
</dbReference>
<dbReference type="InterPro" id="IPR001678">
    <property type="entry name" value="MeTrfase_RsmB-F_NOP2_dom"/>
</dbReference>
<gene>
    <name evidence="7" type="ORF">FEV53_15235</name>
</gene>
<feature type="binding site" evidence="5">
    <location>
        <position position="248"/>
    </location>
    <ligand>
        <name>S-adenosyl-L-methionine</name>
        <dbReference type="ChEBI" id="CHEBI:59789"/>
    </ligand>
</feature>
<dbReference type="PANTHER" id="PTHR22807:SF53">
    <property type="entry name" value="RIBOSOMAL RNA SMALL SUBUNIT METHYLTRANSFERASE B-RELATED"/>
    <property type="match status" value="1"/>
</dbReference>
<feature type="binding site" evidence="5">
    <location>
        <position position="286"/>
    </location>
    <ligand>
        <name>S-adenosyl-L-methionine</name>
        <dbReference type="ChEBI" id="CHEBI:59789"/>
    </ligand>
</feature>
<accession>A0A547PNI4</accession>
<evidence type="ECO:0000256" key="4">
    <source>
        <dbReference type="ARBA" id="ARBA00022884"/>
    </source>
</evidence>
<dbReference type="OrthoDB" id="9810297at2"/>
<keyword evidence="1 5" id="KW-0489">Methyltransferase</keyword>
<dbReference type="GO" id="GO:0001510">
    <property type="term" value="P:RNA methylation"/>
    <property type="evidence" value="ECO:0007669"/>
    <property type="project" value="InterPro"/>
</dbReference>
<proteinExistence type="inferred from homology"/>
<dbReference type="CDD" id="cd02440">
    <property type="entry name" value="AdoMet_MTases"/>
    <property type="match status" value="1"/>
</dbReference>
<dbReference type="PANTHER" id="PTHR22807">
    <property type="entry name" value="NOP2 YEAST -RELATED NOL1/NOP2/FMU SUN DOMAIN-CONTAINING"/>
    <property type="match status" value="1"/>
</dbReference>
<sequence length="384" mass="41749">MTPAARIQTAIEILDEIVGGAPAERSLTRWARSARHAGSKDRAAVRDLVFDILRRWWSSAVRGGNLSGRARMIGYLRETGGDLDAIFTGARYAPAPLTDAEILAGDEPEGSDRFDAPDWLLPQLRQSLGDDCDAVLEALRHRAPVHVRVNTRRMSRDEAREALAAEDIASQPAALCDTALDITSNPRRLQSTQAYRDGTIELQDAASQAIVDLLPLSGAQMVLDYCAGGGGKTLAMAARHDATYHAHDADPKRLADLPERAIRAGVRVDLRQTSALEVAYDLVLTDVPCSGSGAWRRAPEGKIRFMPERLDQLADLQSRILGDAWARVRPGGHLAYATCSLLDAENGDQVARFLGSHDAQPVVERRFTPLDGGDGFFCAVLKKL</sequence>
<keyword evidence="3 5" id="KW-0949">S-adenosyl-L-methionine</keyword>
<dbReference type="InterPro" id="IPR023267">
    <property type="entry name" value="RCMT"/>
</dbReference>
<dbReference type="Pfam" id="PF22458">
    <property type="entry name" value="RsmF-B_ferredox"/>
    <property type="match status" value="1"/>
</dbReference>
<name>A0A547PNI4_9RHOB</name>
<feature type="domain" description="SAM-dependent MTase RsmB/NOP-type" evidence="6">
    <location>
        <begin position="135"/>
        <end position="384"/>
    </location>
</feature>
<keyword evidence="8" id="KW-1185">Reference proteome</keyword>
<evidence type="ECO:0000259" key="6">
    <source>
        <dbReference type="PROSITE" id="PS51686"/>
    </source>
</evidence>
<dbReference type="Pfam" id="PF01189">
    <property type="entry name" value="Methyltr_RsmB-F"/>
    <property type="match status" value="1"/>
</dbReference>
<dbReference type="RefSeq" id="WP_142835659.1">
    <property type="nucleotide sequence ID" value="NZ_VFSV01000035.1"/>
</dbReference>
<keyword evidence="4 5" id="KW-0694">RNA-binding</keyword>
<comment type="similarity">
    <text evidence="5">Belongs to the class I-like SAM-binding methyltransferase superfamily. RsmB/NOP family.</text>
</comment>
<dbReference type="InterPro" id="IPR049560">
    <property type="entry name" value="MeTrfase_RsmB-F_NOP2_cat"/>
</dbReference>
<dbReference type="PRINTS" id="PR02008">
    <property type="entry name" value="RCMTFAMILY"/>
</dbReference>
<evidence type="ECO:0000256" key="3">
    <source>
        <dbReference type="ARBA" id="ARBA00022691"/>
    </source>
</evidence>
<dbReference type="InterPro" id="IPR029063">
    <property type="entry name" value="SAM-dependent_MTases_sf"/>
</dbReference>
<organism evidence="7 8">
    <name type="scientific">Palleronia caenipelagi</name>
    <dbReference type="NCBI Taxonomy" id="2489174"/>
    <lineage>
        <taxon>Bacteria</taxon>
        <taxon>Pseudomonadati</taxon>
        <taxon>Pseudomonadota</taxon>
        <taxon>Alphaproteobacteria</taxon>
        <taxon>Rhodobacterales</taxon>
        <taxon>Roseobacteraceae</taxon>
        <taxon>Palleronia</taxon>
    </lineage>
</organism>
<evidence type="ECO:0000256" key="5">
    <source>
        <dbReference type="PROSITE-ProRule" id="PRU01023"/>
    </source>
</evidence>
<keyword evidence="2 5" id="KW-0808">Transferase</keyword>
<dbReference type="GO" id="GO:0008173">
    <property type="term" value="F:RNA methyltransferase activity"/>
    <property type="evidence" value="ECO:0007669"/>
    <property type="project" value="InterPro"/>
</dbReference>
<dbReference type="GO" id="GO:0003723">
    <property type="term" value="F:RNA binding"/>
    <property type="evidence" value="ECO:0007669"/>
    <property type="project" value="UniProtKB-UniRule"/>
</dbReference>
<reference evidence="7 8" key="1">
    <citation type="submission" date="2019-06" db="EMBL/GenBank/DDBJ databases">
        <title>Paenimaribius caenipelagi gen. nov., sp. nov., isolated from a tidal flat.</title>
        <authorList>
            <person name="Yoon J.-H."/>
        </authorList>
    </citation>
    <scope>NUCLEOTIDE SEQUENCE [LARGE SCALE GENOMIC DNA]</scope>
    <source>
        <strain evidence="7 8">JBTF-M29</strain>
    </source>
</reference>
<comment type="caution">
    <text evidence="7">The sequence shown here is derived from an EMBL/GenBank/DDBJ whole genome shotgun (WGS) entry which is preliminary data.</text>
</comment>
<comment type="caution">
    <text evidence="5">Lacks conserved residue(s) required for the propagation of feature annotation.</text>
</comment>
<evidence type="ECO:0000256" key="1">
    <source>
        <dbReference type="ARBA" id="ARBA00022603"/>
    </source>
</evidence>
<dbReference type="PROSITE" id="PS51686">
    <property type="entry name" value="SAM_MT_RSMB_NOP"/>
    <property type="match status" value="1"/>
</dbReference>
<dbReference type="Proteomes" id="UP000318590">
    <property type="component" value="Unassembled WGS sequence"/>
</dbReference>
<dbReference type="Gene3D" id="3.30.70.1170">
    <property type="entry name" value="Sun protein, domain 3"/>
    <property type="match status" value="1"/>
</dbReference>
<dbReference type="Gene3D" id="3.40.50.150">
    <property type="entry name" value="Vaccinia Virus protein VP39"/>
    <property type="match status" value="1"/>
</dbReference>
<dbReference type="AlphaFoldDB" id="A0A547PNI4"/>
<evidence type="ECO:0000313" key="7">
    <source>
        <dbReference type="EMBL" id="TRD15707.1"/>
    </source>
</evidence>
<dbReference type="InterPro" id="IPR054728">
    <property type="entry name" value="RsmB-like_ferredoxin"/>
</dbReference>